<evidence type="ECO:0000313" key="1">
    <source>
        <dbReference type="EMBL" id="PRY55116.1"/>
    </source>
</evidence>
<dbReference type="Proteomes" id="UP000238034">
    <property type="component" value="Unassembled WGS sequence"/>
</dbReference>
<organism evidence="1 2">
    <name type="scientific">Arcticibacter pallidicorallinus</name>
    <dbReference type="NCBI Taxonomy" id="1259464"/>
    <lineage>
        <taxon>Bacteria</taxon>
        <taxon>Pseudomonadati</taxon>
        <taxon>Bacteroidota</taxon>
        <taxon>Sphingobacteriia</taxon>
        <taxon>Sphingobacteriales</taxon>
        <taxon>Sphingobacteriaceae</taxon>
        <taxon>Arcticibacter</taxon>
    </lineage>
</organism>
<gene>
    <name evidence="1" type="ORF">B0I27_10181</name>
</gene>
<protein>
    <submittedName>
        <fullName evidence="1">Uncharacterized protein</fullName>
    </submittedName>
</protein>
<evidence type="ECO:0000313" key="2">
    <source>
        <dbReference type="Proteomes" id="UP000238034"/>
    </source>
</evidence>
<reference evidence="1 2" key="1">
    <citation type="submission" date="2018-03" db="EMBL/GenBank/DDBJ databases">
        <title>Genomic Encyclopedia of Type Strains, Phase III (KMG-III): the genomes of soil and plant-associated and newly described type strains.</title>
        <authorList>
            <person name="Whitman W."/>
        </authorList>
    </citation>
    <scope>NUCLEOTIDE SEQUENCE [LARGE SCALE GENOMIC DNA]</scope>
    <source>
        <strain evidence="1 2">CGMCC 1.9313</strain>
    </source>
</reference>
<accession>A0A2T0UB02</accession>
<sequence length="75" mass="8512">MEQFDMQLMLKDGAFADYQVKTEKNSKRYEVYSGESLVASFEDDSQGSFTLSDNPGNIDEDLQSRMIEQLKGFSA</sequence>
<keyword evidence="2" id="KW-1185">Reference proteome</keyword>
<dbReference type="AlphaFoldDB" id="A0A2T0UB02"/>
<proteinExistence type="predicted"/>
<comment type="caution">
    <text evidence="1">The sequence shown here is derived from an EMBL/GenBank/DDBJ whole genome shotgun (WGS) entry which is preliminary data.</text>
</comment>
<name>A0A2T0UB02_9SPHI</name>
<dbReference type="OrthoDB" id="797637at2"/>
<dbReference type="EMBL" id="PVTH01000001">
    <property type="protein sequence ID" value="PRY55116.1"/>
    <property type="molecule type" value="Genomic_DNA"/>
</dbReference>
<dbReference type="RefSeq" id="WP_106290283.1">
    <property type="nucleotide sequence ID" value="NZ_PVTH01000001.1"/>
</dbReference>